<evidence type="ECO:0000313" key="3">
    <source>
        <dbReference type="EMBL" id="PCD04446.1"/>
    </source>
</evidence>
<feature type="chain" id="PRO_5012742950" description="UrcA family protein" evidence="2">
    <location>
        <begin position="21"/>
        <end position="121"/>
    </location>
</feature>
<evidence type="ECO:0000313" key="4">
    <source>
        <dbReference type="Proteomes" id="UP000218366"/>
    </source>
</evidence>
<reference evidence="3 4" key="1">
    <citation type="submission" date="2017-09" db="EMBL/GenBank/DDBJ databases">
        <title>Sphingomonas spermidinifaciens 9NM-10, whole genome shotgun sequence.</title>
        <authorList>
            <person name="Feng G."/>
            <person name="Zhu H."/>
        </authorList>
    </citation>
    <scope>NUCLEOTIDE SEQUENCE [LARGE SCALE GENOMIC DNA]</scope>
    <source>
        <strain evidence="3 4">9NM-10</strain>
    </source>
</reference>
<evidence type="ECO:0000256" key="1">
    <source>
        <dbReference type="SAM" id="Coils"/>
    </source>
</evidence>
<evidence type="ECO:0008006" key="5">
    <source>
        <dbReference type="Google" id="ProtNLM"/>
    </source>
</evidence>
<dbReference type="OrthoDB" id="9881460at2"/>
<keyword evidence="1" id="KW-0175">Coiled coil</keyword>
<dbReference type="AlphaFoldDB" id="A0A2A4B9U7"/>
<dbReference type="EMBL" id="NWMW01000001">
    <property type="protein sequence ID" value="PCD04446.1"/>
    <property type="molecule type" value="Genomic_DNA"/>
</dbReference>
<proteinExistence type="predicted"/>
<evidence type="ECO:0000256" key="2">
    <source>
        <dbReference type="SAM" id="SignalP"/>
    </source>
</evidence>
<organism evidence="3 4">
    <name type="scientific">Sphingomonas spermidinifaciens</name>
    <dbReference type="NCBI Taxonomy" id="1141889"/>
    <lineage>
        <taxon>Bacteria</taxon>
        <taxon>Pseudomonadati</taxon>
        <taxon>Pseudomonadota</taxon>
        <taxon>Alphaproteobacteria</taxon>
        <taxon>Sphingomonadales</taxon>
        <taxon>Sphingomonadaceae</taxon>
        <taxon>Sphingomonas</taxon>
    </lineage>
</organism>
<dbReference type="RefSeq" id="WP_096342840.1">
    <property type="nucleotide sequence ID" value="NZ_NWMW01000001.1"/>
</dbReference>
<dbReference type="Proteomes" id="UP000218366">
    <property type="component" value="Unassembled WGS sequence"/>
</dbReference>
<feature type="signal peptide" evidence="2">
    <location>
        <begin position="1"/>
        <end position="20"/>
    </location>
</feature>
<keyword evidence="2" id="KW-0732">Signal</keyword>
<name>A0A2A4B9U7_9SPHN</name>
<keyword evidence="4" id="KW-1185">Reference proteome</keyword>
<accession>A0A2A4B9U7</accession>
<sequence length="121" mass="13560">MRKLLSIGALLLAVSGTMPAAAQDRGFEDEVLRRLDRMERRIDALERELDRERGYDRPRGGYSQRPAAREETVAAVSLLCGADCGMAAANYCRRAGFQRGVAVTIEKRMNLDHVTRARCFD</sequence>
<protein>
    <recommendedName>
        <fullName evidence="5">UrcA family protein</fullName>
    </recommendedName>
</protein>
<comment type="caution">
    <text evidence="3">The sequence shown here is derived from an EMBL/GenBank/DDBJ whole genome shotgun (WGS) entry which is preliminary data.</text>
</comment>
<feature type="coiled-coil region" evidence="1">
    <location>
        <begin position="28"/>
        <end position="55"/>
    </location>
</feature>
<gene>
    <name evidence="3" type="ORF">COC42_09335</name>
</gene>